<sequence length="77" mass="8497">MGKLAILPYQTALRVTVEQGALRNTYAALCGRARRRCFSVTCRLLFRSTGAIDPLPAAVWLDRPRVPCPPGPSSKQR</sequence>
<dbReference type="AlphaFoldDB" id="A0A8J2FUH8"/>
<accession>A0A8J2FUH8</accession>
<gene>
    <name evidence="1" type="ORF">MPNT_60131</name>
</gene>
<dbReference type="EMBL" id="CAJNOB010000056">
    <property type="protein sequence ID" value="CAF0703896.1"/>
    <property type="molecule type" value="Genomic_DNA"/>
</dbReference>
<dbReference type="Proteomes" id="UP000663859">
    <property type="component" value="Unassembled WGS sequence"/>
</dbReference>
<keyword evidence="2" id="KW-1185">Reference proteome</keyword>
<protein>
    <submittedName>
        <fullName evidence="1">Uncharacterized protein</fullName>
    </submittedName>
</protein>
<evidence type="ECO:0000313" key="2">
    <source>
        <dbReference type="Proteomes" id="UP000663859"/>
    </source>
</evidence>
<reference evidence="1" key="1">
    <citation type="submission" date="2021-02" db="EMBL/GenBank/DDBJ databases">
        <authorList>
            <person name="Cremers G."/>
            <person name="Picone N."/>
        </authorList>
    </citation>
    <scope>NUCLEOTIDE SEQUENCE</scope>
    <source>
        <strain evidence="1">PQ17</strain>
    </source>
</reference>
<evidence type="ECO:0000313" key="1">
    <source>
        <dbReference type="EMBL" id="CAF0703896.1"/>
    </source>
</evidence>
<dbReference type="RefSeq" id="WP_214096477.1">
    <property type="nucleotide sequence ID" value="NZ_CAJNOB010000056.1"/>
</dbReference>
<comment type="caution">
    <text evidence="1">The sequence shown here is derived from an EMBL/GenBank/DDBJ whole genome shotgun (WGS) entry which is preliminary data.</text>
</comment>
<name>A0A8J2FUH8_9BACT</name>
<proteinExistence type="predicted"/>
<organism evidence="1 2">
    <name type="scientific">Candidatus Methylacidithermus pantelleriae</name>
    <dbReference type="NCBI Taxonomy" id="2744239"/>
    <lineage>
        <taxon>Bacteria</taxon>
        <taxon>Pseudomonadati</taxon>
        <taxon>Verrucomicrobiota</taxon>
        <taxon>Methylacidiphilae</taxon>
        <taxon>Methylacidiphilales</taxon>
        <taxon>Methylacidiphilaceae</taxon>
        <taxon>Candidatus Methylacidithermus</taxon>
    </lineage>
</organism>